<evidence type="ECO:0000313" key="1">
    <source>
        <dbReference type="EMBL" id="KAI4365680.1"/>
    </source>
</evidence>
<dbReference type="Proteomes" id="UP001057402">
    <property type="component" value="Chromosome 6"/>
</dbReference>
<accession>A0ACB9QGS9</accession>
<gene>
    <name evidence="1" type="ORF">MLD38_021645</name>
</gene>
<sequence>MTDVFGWCGIDAIAGDESRLDEREPIVANYVETKESKECSLADAFNVIEHLVALDDMELLEQMNSAKVVKEKSPCVLTVKGVLALARRMGHTSLAGNMGRFEWFDVDHCRNQNVEMAEAGGIIRKLNVGM</sequence>
<protein>
    <submittedName>
        <fullName evidence="1">Uncharacterized protein</fullName>
    </submittedName>
</protein>
<organism evidence="1 2">
    <name type="scientific">Melastoma candidum</name>
    <dbReference type="NCBI Taxonomy" id="119954"/>
    <lineage>
        <taxon>Eukaryota</taxon>
        <taxon>Viridiplantae</taxon>
        <taxon>Streptophyta</taxon>
        <taxon>Embryophyta</taxon>
        <taxon>Tracheophyta</taxon>
        <taxon>Spermatophyta</taxon>
        <taxon>Magnoliopsida</taxon>
        <taxon>eudicotyledons</taxon>
        <taxon>Gunneridae</taxon>
        <taxon>Pentapetalae</taxon>
        <taxon>rosids</taxon>
        <taxon>malvids</taxon>
        <taxon>Myrtales</taxon>
        <taxon>Melastomataceae</taxon>
        <taxon>Melastomatoideae</taxon>
        <taxon>Melastomateae</taxon>
        <taxon>Melastoma</taxon>
    </lineage>
</organism>
<keyword evidence="2" id="KW-1185">Reference proteome</keyword>
<reference evidence="2" key="1">
    <citation type="journal article" date="2023" name="Front. Plant Sci.">
        <title>Chromosomal-level genome assembly of Melastoma candidum provides insights into trichome evolution.</title>
        <authorList>
            <person name="Zhong Y."/>
            <person name="Wu W."/>
            <person name="Sun C."/>
            <person name="Zou P."/>
            <person name="Liu Y."/>
            <person name="Dai S."/>
            <person name="Zhou R."/>
        </authorList>
    </citation>
    <scope>NUCLEOTIDE SEQUENCE [LARGE SCALE GENOMIC DNA]</scope>
</reference>
<comment type="caution">
    <text evidence="1">The sequence shown here is derived from an EMBL/GenBank/DDBJ whole genome shotgun (WGS) entry which is preliminary data.</text>
</comment>
<dbReference type="EMBL" id="CM042885">
    <property type="protein sequence ID" value="KAI4365680.1"/>
    <property type="molecule type" value="Genomic_DNA"/>
</dbReference>
<proteinExistence type="predicted"/>
<evidence type="ECO:0000313" key="2">
    <source>
        <dbReference type="Proteomes" id="UP001057402"/>
    </source>
</evidence>
<name>A0ACB9QGS9_9MYRT</name>